<name>A0A1B0BKK6_9MUSC</name>
<dbReference type="SMART" id="SM00382">
    <property type="entry name" value="AAA"/>
    <property type="match status" value="1"/>
</dbReference>
<dbReference type="GO" id="GO:0033065">
    <property type="term" value="C:Rad51C-XRCC3 complex"/>
    <property type="evidence" value="ECO:0007669"/>
    <property type="project" value="TreeGrafter"/>
</dbReference>
<reference evidence="9" key="2">
    <citation type="submission" date="2020-05" db="UniProtKB">
        <authorList>
            <consortium name="EnsemblMetazoa"/>
        </authorList>
    </citation>
    <scope>IDENTIFICATION</scope>
    <source>
        <strain evidence="9">IAEA</strain>
    </source>
</reference>
<keyword evidence="10" id="KW-1185">Reference proteome</keyword>
<evidence type="ECO:0000313" key="10">
    <source>
        <dbReference type="Proteomes" id="UP000092460"/>
    </source>
</evidence>
<dbReference type="VEuPathDB" id="VectorBase:GPPI033139"/>
<sequence>MFQTTCFDLWCKEKISCKIVTLVKELDIHLDGGLPLGLITELCGASGTGKTQFCLQLCINVQFPLTVGGLEGKALFIDTNGGFSPFRLREIAEGMERYFQQFNAEKLLKNISYVDCSNYTELMIAVSNLRKTLLEDQKLKLIVIDSFSFLLRFLEDIRLRSRIGYEILSDLQSLALKFNVAIVITNELTTRYVDEEWYITPALGETHSHKINQRLMFRKEFDTGRHVITTDKSLICGKVSIPFKIKYSGVRGVPEIN</sequence>
<evidence type="ECO:0000256" key="3">
    <source>
        <dbReference type="ARBA" id="ARBA00022763"/>
    </source>
</evidence>
<dbReference type="GO" id="GO:0007131">
    <property type="term" value="P:reciprocal meiotic recombination"/>
    <property type="evidence" value="ECO:0007669"/>
    <property type="project" value="TreeGrafter"/>
</dbReference>
<evidence type="ECO:0000313" key="9">
    <source>
        <dbReference type="EnsemblMetazoa" id="GPPI033139-PA"/>
    </source>
</evidence>
<keyword evidence="5" id="KW-0234">DNA repair</keyword>
<keyword evidence="2" id="KW-0547">Nucleotide-binding</keyword>
<dbReference type="Proteomes" id="UP000092460">
    <property type="component" value="Unassembled WGS sequence"/>
</dbReference>
<reference evidence="10" key="1">
    <citation type="submission" date="2015-01" db="EMBL/GenBank/DDBJ databases">
        <authorList>
            <person name="Aksoy S."/>
            <person name="Warren W."/>
            <person name="Wilson R.K."/>
        </authorList>
    </citation>
    <scope>NUCLEOTIDE SEQUENCE [LARGE SCALE GENOMIC DNA]</scope>
    <source>
        <strain evidence="10">IAEA</strain>
    </source>
</reference>
<dbReference type="InterPro" id="IPR020588">
    <property type="entry name" value="RecA_ATP-bd"/>
</dbReference>
<keyword evidence="4" id="KW-0067">ATP-binding</keyword>
<evidence type="ECO:0000256" key="2">
    <source>
        <dbReference type="ARBA" id="ARBA00022741"/>
    </source>
</evidence>
<dbReference type="Pfam" id="PF08423">
    <property type="entry name" value="Rad51"/>
    <property type="match status" value="1"/>
</dbReference>
<comment type="subcellular location">
    <subcellularLocation>
        <location evidence="1">Nucleus</location>
    </subcellularLocation>
</comment>
<proteinExistence type="predicted"/>
<dbReference type="InterPro" id="IPR013632">
    <property type="entry name" value="Rad51_C"/>
</dbReference>
<organism evidence="9 10">
    <name type="scientific">Glossina palpalis gambiensis</name>
    <dbReference type="NCBI Taxonomy" id="67801"/>
    <lineage>
        <taxon>Eukaryota</taxon>
        <taxon>Metazoa</taxon>
        <taxon>Ecdysozoa</taxon>
        <taxon>Arthropoda</taxon>
        <taxon>Hexapoda</taxon>
        <taxon>Insecta</taxon>
        <taxon>Pterygota</taxon>
        <taxon>Neoptera</taxon>
        <taxon>Endopterygota</taxon>
        <taxon>Diptera</taxon>
        <taxon>Brachycera</taxon>
        <taxon>Muscomorpha</taxon>
        <taxon>Hippoboscoidea</taxon>
        <taxon>Glossinidae</taxon>
        <taxon>Glossina</taxon>
    </lineage>
</organism>
<dbReference type="AlphaFoldDB" id="A0A1B0BKK6"/>
<evidence type="ECO:0000256" key="5">
    <source>
        <dbReference type="ARBA" id="ARBA00023204"/>
    </source>
</evidence>
<evidence type="ECO:0000256" key="7">
    <source>
        <dbReference type="ARBA" id="ARBA00040674"/>
    </source>
</evidence>
<dbReference type="GO" id="GO:0000707">
    <property type="term" value="P:meiotic DNA recombinase assembly"/>
    <property type="evidence" value="ECO:0007669"/>
    <property type="project" value="TreeGrafter"/>
</dbReference>
<dbReference type="PANTHER" id="PTHR46239">
    <property type="entry name" value="DNA REPAIR PROTEIN RAD51 HOMOLOG 3 RAD51C"/>
    <property type="match status" value="1"/>
</dbReference>
<dbReference type="InterPro" id="IPR027417">
    <property type="entry name" value="P-loop_NTPase"/>
</dbReference>
<dbReference type="GO" id="GO:0000400">
    <property type="term" value="F:four-way junction DNA binding"/>
    <property type="evidence" value="ECO:0007669"/>
    <property type="project" value="TreeGrafter"/>
</dbReference>
<dbReference type="SUPFAM" id="SSF52540">
    <property type="entry name" value="P-loop containing nucleoside triphosphate hydrolases"/>
    <property type="match status" value="1"/>
</dbReference>
<evidence type="ECO:0000256" key="4">
    <source>
        <dbReference type="ARBA" id="ARBA00022840"/>
    </source>
</evidence>
<keyword evidence="6" id="KW-0539">Nucleus</keyword>
<protein>
    <recommendedName>
        <fullName evidence="7">DNA repair protein RAD51 homolog 3</fullName>
    </recommendedName>
</protein>
<keyword evidence="3" id="KW-0227">DNA damage</keyword>
<dbReference type="GO" id="GO:0033063">
    <property type="term" value="C:Rad51B-Rad51C-Rad51D-XRCC2 complex"/>
    <property type="evidence" value="ECO:0007669"/>
    <property type="project" value="TreeGrafter"/>
</dbReference>
<dbReference type="InterPro" id="IPR003593">
    <property type="entry name" value="AAA+_ATPase"/>
</dbReference>
<dbReference type="PROSITE" id="PS50162">
    <property type="entry name" value="RECA_2"/>
    <property type="match status" value="1"/>
</dbReference>
<dbReference type="InterPro" id="IPR052093">
    <property type="entry name" value="HR_Repair_Mediator"/>
</dbReference>
<dbReference type="EMBL" id="JXJN01015974">
    <property type="status" value="NOT_ANNOTATED_CDS"/>
    <property type="molecule type" value="Genomic_DNA"/>
</dbReference>
<evidence type="ECO:0000256" key="6">
    <source>
        <dbReference type="ARBA" id="ARBA00023242"/>
    </source>
</evidence>
<dbReference type="GO" id="GO:0008821">
    <property type="term" value="F:crossover junction DNA endonuclease activity"/>
    <property type="evidence" value="ECO:0007669"/>
    <property type="project" value="TreeGrafter"/>
</dbReference>
<dbReference type="STRING" id="67801.A0A1B0BKK6"/>
<dbReference type="PANTHER" id="PTHR46239:SF1">
    <property type="entry name" value="DNA REPAIR PROTEIN RAD51 HOMOLOG 3"/>
    <property type="match status" value="1"/>
</dbReference>
<evidence type="ECO:0000259" key="8">
    <source>
        <dbReference type="PROSITE" id="PS50162"/>
    </source>
</evidence>
<dbReference type="GO" id="GO:0140664">
    <property type="term" value="F:ATP-dependent DNA damage sensor activity"/>
    <property type="evidence" value="ECO:0007669"/>
    <property type="project" value="InterPro"/>
</dbReference>
<dbReference type="GO" id="GO:0005657">
    <property type="term" value="C:replication fork"/>
    <property type="evidence" value="ECO:0007669"/>
    <property type="project" value="TreeGrafter"/>
</dbReference>
<accession>A0A1B0BKK6</accession>
<dbReference type="Gene3D" id="3.40.50.300">
    <property type="entry name" value="P-loop containing nucleotide triphosphate hydrolases"/>
    <property type="match status" value="1"/>
</dbReference>
<feature type="domain" description="RecA family profile 1" evidence="8">
    <location>
        <begin position="15"/>
        <end position="188"/>
    </location>
</feature>
<dbReference type="EnsemblMetazoa" id="GPPI033139-RA">
    <property type="protein sequence ID" value="GPPI033139-PA"/>
    <property type="gene ID" value="GPPI033139"/>
</dbReference>
<evidence type="ECO:0000256" key="1">
    <source>
        <dbReference type="ARBA" id="ARBA00004123"/>
    </source>
</evidence>
<dbReference type="GO" id="GO:0005524">
    <property type="term" value="F:ATP binding"/>
    <property type="evidence" value="ECO:0007669"/>
    <property type="project" value="UniProtKB-KW"/>
</dbReference>